<accession>A0AAV0F7A4</accession>
<dbReference type="EMBL" id="CAMAPF010000966">
    <property type="protein sequence ID" value="CAH9131419.1"/>
    <property type="molecule type" value="Genomic_DNA"/>
</dbReference>
<feature type="transmembrane region" description="Helical" evidence="1">
    <location>
        <begin position="142"/>
        <end position="161"/>
    </location>
</feature>
<comment type="caution">
    <text evidence="2">The sequence shown here is derived from an EMBL/GenBank/DDBJ whole genome shotgun (WGS) entry which is preliminary data.</text>
</comment>
<keyword evidence="1" id="KW-0812">Transmembrane</keyword>
<proteinExistence type="predicted"/>
<dbReference type="Proteomes" id="UP001152523">
    <property type="component" value="Unassembled WGS sequence"/>
</dbReference>
<dbReference type="AlphaFoldDB" id="A0AAV0F7A4"/>
<name>A0AAV0F7A4_9ASTE</name>
<evidence type="ECO:0000313" key="3">
    <source>
        <dbReference type="Proteomes" id="UP001152523"/>
    </source>
</evidence>
<sequence>MRTRLFVTFTIFSVRLSVNGEVMNVKISNVVGMVILKLLFPMLVCYIKLPRLIYTIDAYKLFEKEFMRDCYILKRWTRTTKCHINEETHDVAGTSSVLPSVWRLQMQKKHHKLLCSSDSNSAARKLCEDSFKSLKVAVQDQLCNHIIIYLCICVLLFSFYFS</sequence>
<feature type="transmembrane region" description="Helical" evidence="1">
    <location>
        <begin position="30"/>
        <end position="49"/>
    </location>
</feature>
<gene>
    <name evidence="2" type="ORF">CEPIT_LOCUS31386</name>
</gene>
<keyword evidence="3" id="KW-1185">Reference proteome</keyword>
<evidence type="ECO:0000313" key="2">
    <source>
        <dbReference type="EMBL" id="CAH9131419.1"/>
    </source>
</evidence>
<reference evidence="2" key="1">
    <citation type="submission" date="2022-07" db="EMBL/GenBank/DDBJ databases">
        <authorList>
            <person name="Macas J."/>
            <person name="Novak P."/>
            <person name="Neumann P."/>
        </authorList>
    </citation>
    <scope>NUCLEOTIDE SEQUENCE</scope>
</reference>
<keyword evidence="1" id="KW-0472">Membrane</keyword>
<organism evidence="2 3">
    <name type="scientific">Cuscuta epithymum</name>
    <dbReference type="NCBI Taxonomy" id="186058"/>
    <lineage>
        <taxon>Eukaryota</taxon>
        <taxon>Viridiplantae</taxon>
        <taxon>Streptophyta</taxon>
        <taxon>Embryophyta</taxon>
        <taxon>Tracheophyta</taxon>
        <taxon>Spermatophyta</taxon>
        <taxon>Magnoliopsida</taxon>
        <taxon>eudicotyledons</taxon>
        <taxon>Gunneridae</taxon>
        <taxon>Pentapetalae</taxon>
        <taxon>asterids</taxon>
        <taxon>lamiids</taxon>
        <taxon>Solanales</taxon>
        <taxon>Convolvulaceae</taxon>
        <taxon>Cuscuteae</taxon>
        <taxon>Cuscuta</taxon>
        <taxon>Cuscuta subgen. Cuscuta</taxon>
    </lineage>
</organism>
<keyword evidence="1" id="KW-1133">Transmembrane helix</keyword>
<protein>
    <submittedName>
        <fullName evidence="2">Uncharacterized protein</fullName>
    </submittedName>
</protein>
<evidence type="ECO:0000256" key="1">
    <source>
        <dbReference type="SAM" id="Phobius"/>
    </source>
</evidence>